<evidence type="ECO:0000256" key="9">
    <source>
        <dbReference type="ARBA" id="ARBA00023014"/>
    </source>
</evidence>
<evidence type="ECO:0000256" key="8">
    <source>
        <dbReference type="ARBA" id="ARBA00023004"/>
    </source>
</evidence>
<dbReference type="SMART" id="SM00491">
    <property type="entry name" value="HELICc2"/>
    <property type="match status" value="1"/>
</dbReference>
<evidence type="ECO:0000256" key="13">
    <source>
        <dbReference type="ARBA" id="ARBA00038058"/>
    </source>
</evidence>
<name>A0A1M6K184_PARC5</name>
<dbReference type="InterPro" id="IPR011604">
    <property type="entry name" value="PDDEXK-like_dom_sf"/>
</dbReference>
<evidence type="ECO:0000256" key="10">
    <source>
        <dbReference type="ARBA" id="ARBA00023125"/>
    </source>
</evidence>
<dbReference type="Pfam" id="PF06733">
    <property type="entry name" value="DEAD_2"/>
    <property type="match status" value="1"/>
</dbReference>
<protein>
    <submittedName>
        <fullName evidence="16">Rad3-related DNA helicase</fullName>
    </submittedName>
</protein>
<dbReference type="PROSITE" id="PS51193">
    <property type="entry name" value="HELICASE_ATP_BIND_2"/>
    <property type="match status" value="1"/>
</dbReference>
<keyword evidence="4" id="KW-0227">DNA damage</keyword>
<dbReference type="InterPro" id="IPR045028">
    <property type="entry name" value="DinG/Rad3-like"/>
</dbReference>
<keyword evidence="8" id="KW-0408">Iron</keyword>
<evidence type="ECO:0000256" key="6">
    <source>
        <dbReference type="ARBA" id="ARBA00022806"/>
    </source>
</evidence>
<reference evidence="16 17" key="1">
    <citation type="submission" date="2016-11" db="EMBL/GenBank/DDBJ databases">
        <authorList>
            <person name="Jaros S."/>
            <person name="Januszkiewicz K."/>
            <person name="Wedrychowicz H."/>
        </authorList>
    </citation>
    <scope>NUCLEOTIDE SEQUENCE [LARGE SCALE GENOMIC DNA]</scope>
    <source>
        <strain evidence="16 17">DSM 15212</strain>
    </source>
</reference>
<comment type="similarity">
    <text evidence="13">Belongs to the helicase family. DinG subfamily.</text>
</comment>
<evidence type="ECO:0000313" key="17">
    <source>
        <dbReference type="Proteomes" id="UP000184465"/>
    </source>
</evidence>
<evidence type="ECO:0000259" key="15">
    <source>
        <dbReference type="PROSITE" id="PS51193"/>
    </source>
</evidence>
<dbReference type="InterPro" id="IPR027417">
    <property type="entry name" value="P-loop_NTPase"/>
</dbReference>
<sequence length="801" mass="94198">MCNKREIKISVRNLVEFILRSGDLDISFRSMSRAVEGTRAHQKVQKSKDENYQSEVTLKHSFEYKGFIFMIEGRADGIIKERVEDSIQIDEAEVEKQSISNICIDEIKSTNKPLERIDENHNQVHWAQVKCYAYIYCLQNKLDTIDVQLTYFHLETEVTKCIRKKLSLMDLEEFFYNILDKYIVWANFTFQWTIIRNNSVQELVFPFDKYRIGQRELAISVYRTIRDGQKIFVQAPTGIGKTISTLFPTVKAFSEGHTSKVFYLTAKTIARQVAEEAFKKMRQKGLRFKTLTLTAKDKICFKEESRCAPEYCEYANGHFDRVNDALLDILNNEDELSRAIIEVYSKKYNICPFEFSLDLAIWADCVICDFNYVFDPRVYLRRFFDFNGNDYTFLIDEAHNLVDRSREMFSATLFKKSFLDLKRVFKDKEPKIAKALNKVNTYMLKMKKLCGKENFYIQKKMPNDIIQILNSLMSESEEFLAKKQGTEGHKELLELFFEALSFTRILELYDDRYVTYVEKDNRDIKLKIFCLDPSYLLSEAVKRGKASVFFSATLSPIEYFKDILGGNKNDKIMILPSPFDKKNLLLMIASNVSTRYKDRENSYNIIADYIEATVSNKKGNYMVFFPSYRYMKAVYERFTEKHPRYNTIIQTNTMTEEEREEYLNKFRHNPRETLISFAVMGGIFSEGVDLKGDRLSGAIIIGVGLPQICLERNIIKDYFNERNNKGFNYAYMYPGMNKVLQSAGRVIRTEKDRGIVLLIDDRFSYNYYKRIFPKEWRHNIQVFSPEHTKIMTTSFWYNSNS</sequence>
<dbReference type="Gene3D" id="3.90.320.10">
    <property type="match status" value="1"/>
</dbReference>
<dbReference type="GO" id="GO:0051539">
    <property type="term" value="F:4 iron, 4 sulfur cluster binding"/>
    <property type="evidence" value="ECO:0007669"/>
    <property type="project" value="UniProtKB-KW"/>
</dbReference>
<dbReference type="SUPFAM" id="SSF52540">
    <property type="entry name" value="P-loop containing nucleoside triphosphate hydrolases"/>
    <property type="match status" value="2"/>
</dbReference>
<dbReference type="OrthoDB" id="9765586at2"/>
<dbReference type="GO" id="GO:0006281">
    <property type="term" value="P:DNA repair"/>
    <property type="evidence" value="ECO:0007669"/>
    <property type="project" value="UniProtKB-KW"/>
</dbReference>
<dbReference type="Gene3D" id="3.40.50.300">
    <property type="entry name" value="P-loop containing nucleotide triphosphate hydrolases"/>
    <property type="match status" value="2"/>
</dbReference>
<evidence type="ECO:0000256" key="7">
    <source>
        <dbReference type="ARBA" id="ARBA00022840"/>
    </source>
</evidence>
<dbReference type="SMART" id="SM00488">
    <property type="entry name" value="DEXDc2"/>
    <property type="match status" value="1"/>
</dbReference>
<evidence type="ECO:0000256" key="12">
    <source>
        <dbReference type="ARBA" id="ARBA00023235"/>
    </source>
</evidence>
<gene>
    <name evidence="16" type="ORF">SAMN02745912_00208</name>
</gene>
<dbReference type="STRING" id="1121301.SAMN02745912_00208"/>
<proteinExistence type="inferred from homology"/>
<evidence type="ECO:0000259" key="14">
    <source>
        <dbReference type="PROSITE" id="PS51192"/>
    </source>
</evidence>
<keyword evidence="6 16" id="KW-0347">Helicase</keyword>
<keyword evidence="5" id="KW-0378">Hydrolase</keyword>
<dbReference type="InterPro" id="IPR006554">
    <property type="entry name" value="Helicase-like_DEXD_c2"/>
</dbReference>
<keyword evidence="10" id="KW-0238">DNA-binding</keyword>
<evidence type="ECO:0000256" key="11">
    <source>
        <dbReference type="ARBA" id="ARBA00023204"/>
    </source>
</evidence>
<keyword evidence="11" id="KW-0234">DNA repair</keyword>
<dbReference type="Gene3D" id="1.10.275.40">
    <property type="match status" value="1"/>
</dbReference>
<dbReference type="InterPro" id="IPR014013">
    <property type="entry name" value="Helic_SF1/SF2_ATP-bd_DinG/Rad3"/>
</dbReference>
<dbReference type="InterPro" id="IPR042493">
    <property type="entry name" value="XPD_DNA_FeS"/>
</dbReference>
<feature type="domain" description="Helicase ATP-binding" evidence="14">
    <location>
        <begin position="222"/>
        <end position="431"/>
    </location>
</feature>
<evidence type="ECO:0000256" key="4">
    <source>
        <dbReference type="ARBA" id="ARBA00022763"/>
    </source>
</evidence>
<evidence type="ECO:0000313" key="16">
    <source>
        <dbReference type="EMBL" id="SHJ52675.1"/>
    </source>
</evidence>
<dbReference type="EMBL" id="FRAG01000002">
    <property type="protein sequence ID" value="SHJ52675.1"/>
    <property type="molecule type" value="Genomic_DNA"/>
</dbReference>
<dbReference type="PANTHER" id="PTHR11472">
    <property type="entry name" value="DNA REPAIR DEAD HELICASE RAD3/XP-D SUBFAMILY MEMBER"/>
    <property type="match status" value="1"/>
</dbReference>
<dbReference type="InterPro" id="IPR014001">
    <property type="entry name" value="Helicase_ATP-bd"/>
</dbReference>
<evidence type="ECO:0000256" key="5">
    <source>
        <dbReference type="ARBA" id="ARBA00022801"/>
    </source>
</evidence>
<dbReference type="GO" id="GO:0043139">
    <property type="term" value="F:5'-3' DNA helicase activity"/>
    <property type="evidence" value="ECO:0007669"/>
    <property type="project" value="UniProtKB-EC"/>
</dbReference>
<dbReference type="PANTHER" id="PTHR11472:SF34">
    <property type="entry name" value="REGULATOR OF TELOMERE ELONGATION HELICASE 1"/>
    <property type="match status" value="1"/>
</dbReference>
<keyword evidence="1" id="KW-0004">4Fe-4S</keyword>
<dbReference type="Gene3D" id="1.10.30.20">
    <property type="entry name" value="Bacterial XPD DNA helicase, FeS cluster domain"/>
    <property type="match status" value="1"/>
</dbReference>
<keyword evidence="17" id="KW-1185">Reference proteome</keyword>
<organism evidence="16 17">
    <name type="scientific">Paramaledivibacter caminithermalis (strain DSM 15212 / CIP 107654 / DViRD3)</name>
    <name type="common">Clostridium caminithermale</name>
    <dbReference type="NCBI Taxonomy" id="1121301"/>
    <lineage>
        <taxon>Bacteria</taxon>
        <taxon>Bacillati</taxon>
        <taxon>Bacillota</taxon>
        <taxon>Clostridia</taxon>
        <taxon>Peptostreptococcales</taxon>
        <taxon>Caminicellaceae</taxon>
        <taxon>Paramaledivibacter</taxon>
    </lineage>
</organism>
<evidence type="ECO:0000256" key="1">
    <source>
        <dbReference type="ARBA" id="ARBA00022485"/>
    </source>
</evidence>
<dbReference type="Pfam" id="PF13307">
    <property type="entry name" value="Helicase_C_2"/>
    <property type="match status" value="1"/>
</dbReference>
<accession>A0A1M6K184</accession>
<keyword evidence="12" id="KW-0413">Isomerase</keyword>
<dbReference type="RefSeq" id="WP_073146528.1">
    <property type="nucleotide sequence ID" value="NZ_FRAG01000002.1"/>
</dbReference>
<dbReference type="GO" id="GO:0046872">
    <property type="term" value="F:metal ion binding"/>
    <property type="evidence" value="ECO:0007669"/>
    <property type="project" value="UniProtKB-KW"/>
</dbReference>
<keyword evidence="7" id="KW-0067">ATP-binding</keyword>
<dbReference type="Proteomes" id="UP000184465">
    <property type="component" value="Unassembled WGS sequence"/>
</dbReference>
<keyword evidence="2" id="KW-0479">Metal-binding</keyword>
<evidence type="ECO:0000256" key="3">
    <source>
        <dbReference type="ARBA" id="ARBA00022741"/>
    </source>
</evidence>
<dbReference type="GO" id="GO:0003677">
    <property type="term" value="F:DNA binding"/>
    <property type="evidence" value="ECO:0007669"/>
    <property type="project" value="UniProtKB-KW"/>
</dbReference>
<dbReference type="GO" id="GO:0005524">
    <property type="term" value="F:ATP binding"/>
    <property type="evidence" value="ECO:0007669"/>
    <property type="project" value="UniProtKB-KW"/>
</dbReference>
<dbReference type="PROSITE" id="PS51192">
    <property type="entry name" value="HELICASE_ATP_BIND_1"/>
    <property type="match status" value="1"/>
</dbReference>
<dbReference type="AlphaFoldDB" id="A0A1M6K184"/>
<keyword evidence="9" id="KW-0411">Iron-sulfur</keyword>
<feature type="domain" description="Helicase ATP-binding" evidence="15">
    <location>
        <begin position="200"/>
        <end position="453"/>
    </location>
</feature>
<evidence type="ECO:0000256" key="2">
    <source>
        <dbReference type="ARBA" id="ARBA00022723"/>
    </source>
</evidence>
<dbReference type="GO" id="GO:0016818">
    <property type="term" value="F:hydrolase activity, acting on acid anhydrides, in phosphorus-containing anhydrides"/>
    <property type="evidence" value="ECO:0007669"/>
    <property type="project" value="InterPro"/>
</dbReference>
<dbReference type="InterPro" id="IPR010614">
    <property type="entry name" value="RAD3-like_helicase_DEAD"/>
</dbReference>
<dbReference type="InterPro" id="IPR006555">
    <property type="entry name" value="ATP-dep_Helicase_C"/>
</dbReference>
<keyword evidence="3" id="KW-0547">Nucleotide-binding</keyword>